<sequence>RAISCSCDYNSLHRVLIATIRGSKGNCPCPRCFTPRTLFGRLGTTLDLSTRWKRVRQYFAHKVAVARRAIYTLGVPIKGAAVERLLKEFSMVPTANAFVERLSPHGFDIFPALVVDILHEFELGVWKAVLKHLIRILYAIDPDLVAELDNRFRSISPFGKGGIRRFPKNVSALTRRAARDFEDILQGSLQCAIPTFERMFPEKHDDIIRTLLFRLAEWHALAKLRLHSDDSLDRLTHALKKLGTELRRFCDFTCSEIKTMELPQEVNARIRRSSKDGLQPTSDPVAKKSGPRPKTFNLLTYKLHALGDYVASIKLFGSTDSYTTQLGELAHRLIKKFYANTNKRNVSQQLAKQERRHTRMRRQMGTEIKGHVESVPALTPELHHNLSDAPSNVINLASFFNDHREDPAVKDHLLSRLYGFAYDGDEHQFTETEHTELRFLNGINRIYQPKRFQVNYTTYDIRRDQDTMRPGHNSTVMTLSREDGQGAHPFWYARVLRAFHIDVLHVGPNARVSSPQTMEFLWVRWLGVVPNYRWGFKEARLPKVGFVSEKDDHAFGFLDPSLVIRGCHLIPAFADARTDSLLRPGPSIGRLHGE</sequence>
<organism evidence="1 2">
    <name type="scientific">Hygrophoropsis aurantiaca</name>
    <dbReference type="NCBI Taxonomy" id="72124"/>
    <lineage>
        <taxon>Eukaryota</taxon>
        <taxon>Fungi</taxon>
        <taxon>Dikarya</taxon>
        <taxon>Basidiomycota</taxon>
        <taxon>Agaricomycotina</taxon>
        <taxon>Agaricomycetes</taxon>
        <taxon>Agaricomycetidae</taxon>
        <taxon>Boletales</taxon>
        <taxon>Coniophorineae</taxon>
        <taxon>Hygrophoropsidaceae</taxon>
        <taxon>Hygrophoropsis</taxon>
    </lineage>
</organism>
<protein>
    <submittedName>
        <fullName evidence="1">Uncharacterized protein</fullName>
    </submittedName>
</protein>
<reference evidence="1" key="1">
    <citation type="journal article" date="2021" name="New Phytol.">
        <title>Evolutionary innovations through gain and loss of genes in the ectomycorrhizal Boletales.</title>
        <authorList>
            <person name="Wu G."/>
            <person name="Miyauchi S."/>
            <person name="Morin E."/>
            <person name="Kuo A."/>
            <person name="Drula E."/>
            <person name="Varga T."/>
            <person name="Kohler A."/>
            <person name="Feng B."/>
            <person name="Cao Y."/>
            <person name="Lipzen A."/>
            <person name="Daum C."/>
            <person name="Hundley H."/>
            <person name="Pangilinan J."/>
            <person name="Johnson J."/>
            <person name="Barry K."/>
            <person name="LaButti K."/>
            <person name="Ng V."/>
            <person name="Ahrendt S."/>
            <person name="Min B."/>
            <person name="Choi I.G."/>
            <person name="Park H."/>
            <person name="Plett J.M."/>
            <person name="Magnuson J."/>
            <person name="Spatafora J.W."/>
            <person name="Nagy L.G."/>
            <person name="Henrissat B."/>
            <person name="Grigoriev I.V."/>
            <person name="Yang Z.L."/>
            <person name="Xu J."/>
            <person name="Martin F.M."/>
        </authorList>
    </citation>
    <scope>NUCLEOTIDE SEQUENCE</scope>
    <source>
        <strain evidence="1">ATCC 28755</strain>
    </source>
</reference>
<gene>
    <name evidence="1" type="ORF">BJ138DRAFT_1200325</name>
</gene>
<name>A0ACB7ZQB3_9AGAM</name>
<accession>A0ACB7ZQB3</accession>
<feature type="non-terminal residue" evidence="1">
    <location>
        <position position="1"/>
    </location>
</feature>
<evidence type="ECO:0000313" key="2">
    <source>
        <dbReference type="Proteomes" id="UP000790377"/>
    </source>
</evidence>
<dbReference type="Proteomes" id="UP000790377">
    <property type="component" value="Unassembled WGS sequence"/>
</dbReference>
<evidence type="ECO:0000313" key="1">
    <source>
        <dbReference type="EMBL" id="KAH7902872.1"/>
    </source>
</evidence>
<feature type="non-terminal residue" evidence="1">
    <location>
        <position position="594"/>
    </location>
</feature>
<keyword evidence="2" id="KW-1185">Reference proteome</keyword>
<proteinExistence type="predicted"/>
<dbReference type="EMBL" id="MU269445">
    <property type="protein sequence ID" value="KAH7902872.1"/>
    <property type="molecule type" value="Genomic_DNA"/>
</dbReference>
<comment type="caution">
    <text evidence="1">The sequence shown here is derived from an EMBL/GenBank/DDBJ whole genome shotgun (WGS) entry which is preliminary data.</text>
</comment>